<name>A0A0V0SCQ5_9BILA</name>
<accession>A0A0V0SCQ5</accession>
<dbReference type="OrthoDB" id="5914058at2759"/>
<proteinExistence type="predicted"/>
<gene>
    <name evidence="1" type="ORF">T07_7592</name>
</gene>
<protein>
    <submittedName>
        <fullName evidence="1">Uncharacterized protein</fullName>
    </submittedName>
</protein>
<dbReference type="EMBL" id="JYDL01000017">
    <property type="protein sequence ID" value="KRX24540.1"/>
    <property type="molecule type" value="Genomic_DNA"/>
</dbReference>
<keyword evidence="2" id="KW-1185">Reference proteome</keyword>
<dbReference type="Proteomes" id="UP000054630">
    <property type="component" value="Unassembled WGS sequence"/>
</dbReference>
<organism evidence="1 2">
    <name type="scientific">Trichinella nelsoni</name>
    <dbReference type="NCBI Taxonomy" id="6336"/>
    <lineage>
        <taxon>Eukaryota</taxon>
        <taxon>Metazoa</taxon>
        <taxon>Ecdysozoa</taxon>
        <taxon>Nematoda</taxon>
        <taxon>Enoplea</taxon>
        <taxon>Dorylaimia</taxon>
        <taxon>Trichinellida</taxon>
        <taxon>Trichinellidae</taxon>
        <taxon>Trichinella</taxon>
    </lineage>
</organism>
<evidence type="ECO:0000313" key="1">
    <source>
        <dbReference type="EMBL" id="KRX24540.1"/>
    </source>
</evidence>
<evidence type="ECO:0000313" key="2">
    <source>
        <dbReference type="Proteomes" id="UP000054630"/>
    </source>
</evidence>
<sequence>MTFLPECLLTTWSPTPVRWASKRRYHIRKVEINFCKEFCRSVSGKHEENGSCIFSPSCSIFESTNVVSVSSVEKTSSLFFSQIHSQKNCESNNTESGYNSVLSDFSCDDSSIYLKNGNFCMPKCLKSPSPDQLPMPPTQWVSAN</sequence>
<dbReference type="AlphaFoldDB" id="A0A0V0SCQ5"/>
<comment type="caution">
    <text evidence="1">The sequence shown here is derived from an EMBL/GenBank/DDBJ whole genome shotgun (WGS) entry which is preliminary data.</text>
</comment>
<reference evidence="1 2" key="1">
    <citation type="submission" date="2015-01" db="EMBL/GenBank/DDBJ databases">
        <title>Evolution of Trichinella species and genotypes.</title>
        <authorList>
            <person name="Korhonen P.K."/>
            <person name="Edoardo P."/>
            <person name="Giuseppe L.R."/>
            <person name="Gasser R.B."/>
        </authorList>
    </citation>
    <scope>NUCLEOTIDE SEQUENCE [LARGE SCALE GENOMIC DNA]</scope>
    <source>
        <strain evidence="1">ISS37</strain>
    </source>
</reference>